<reference evidence="4 5" key="1">
    <citation type="journal article" date="2024" name="Science">
        <title>Giant polyketide synthase enzymes in the biosynthesis of giant marine polyether toxins.</title>
        <authorList>
            <person name="Fallon T.R."/>
            <person name="Shende V.V."/>
            <person name="Wierzbicki I.H."/>
            <person name="Pendleton A.L."/>
            <person name="Watervoot N.F."/>
            <person name="Auber R.P."/>
            <person name="Gonzalez D.J."/>
            <person name="Wisecaver J.H."/>
            <person name="Moore B.S."/>
        </authorList>
    </citation>
    <scope>NUCLEOTIDE SEQUENCE [LARGE SCALE GENOMIC DNA]</scope>
    <source>
        <strain evidence="4 5">12B1</strain>
    </source>
</reference>
<feature type="transmembrane region" description="Helical" evidence="2">
    <location>
        <begin position="743"/>
        <end position="764"/>
    </location>
</feature>
<feature type="transmembrane region" description="Helical" evidence="2">
    <location>
        <begin position="936"/>
        <end position="957"/>
    </location>
</feature>
<dbReference type="EMBL" id="JBGBPQ010000013">
    <property type="protein sequence ID" value="KAL1511728.1"/>
    <property type="molecule type" value="Genomic_DNA"/>
</dbReference>
<organism evidence="4 5">
    <name type="scientific">Prymnesium parvum</name>
    <name type="common">Toxic golden alga</name>
    <dbReference type="NCBI Taxonomy" id="97485"/>
    <lineage>
        <taxon>Eukaryota</taxon>
        <taxon>Haptista</taxon>
        <taxon>Haptophyta</taxon>
        <taxon>Prymnesiophyceae</taxon>
        <taxon>Prymnesiales</taxon>
        <taxon>Prymnesiaceae</taxon>
        <taxon>Prymnesium</taxon>
    </lineage>
</organism>
<evidence type="ECO:0000256" key="1">
    <source>
        <dbReference type="SAM" id="MobiDB-lite"/>
    </source>
</evidence>
<evidence type="ECO:0000259" key="3">
    <source>
        <dbReference type="PROSITE" id="PS50020"/>
    </source>
</evidence>
<comment type="caution">
    <text evidence="4">The sequence shown here is derived from an EMBL/GenBank/DDBJ whole genome shotgun (WGS) entry which is preliminary data.</text>
</comment>
<feature type="transmembrane region" description="Helical" evidence="2">
    <location>
        <begin position="714"/>
        <end position="731"/>
    </location>
</feature>
<dbReference type="SUPFAM" id="SSF51045">
    <property type="entry name" value="WW domain"/>
    <property type="match status" value="1"/>
</dbReference>
<feature type="transmembrane region" description="Helical" evidence="2">
    <location>
        <begin position="770"/>
        <end position="791"/>
    </location>
</feature>
<feature type="transmembrane region" description="Helical" evidence="2">
    <location>
        <begin position="867"/>
        <end position="889"/>
    </location>
</feature>
<gene>
    <name evidence="4" type="ORF">AB1Y20_005016</name>
</gene>
<feature type="transmembrane region" description="Helical" evidence="2">
    <location>
        <begin position="643"/>
        <end position="662"/>
    </location>
</feature>
<dbReference type="PROSITE" id="PS01159">
    <property type="entry name" value="WW_DOMAIN_1"/>
    <property type="match status" value="1"/>
</dbReference>
<feature type="region of interest" description="Disordered" evidence="1">
    <location>
        <begin position="29"/>
        <end position="75"/>
    </location>
</feature>
<keyword evidence="2" id="KW-0812">Transmembrane</keyword>
<dbReference type="InterPro" id="IPR036020">
    <property type="entry name" value="WW_dom_sf"/>
</dbReference>
<feature type="transmembrane region" description="Helical" evidence="2">
    <location>
        <begin position="803"/>
        <end position="823"/>
    </location>
</feature>
<feature type="transmembrane region" description="Helical" evidence="2">
    <location>
        <begin position="373"/>
        <end position="396"/>
    </location>
</feature>
<feature type="transmembrane region" description="Helical" evidence="2">
    <location>
        <begin position="78"/>
        <end position="100"/>
    </location>
</feature>
<dbReference type="Proteomes" id="UP001515480">
    <property type="component" value="Unassembled WGS sequence"/>
</dbReference>
<keyword evidence="2" id="KW-0472">Membrane</keyword>
<dbReference type="SMART" id="SM00456">
    <property type="entry name" value="WW"/>
    <property type="match status" value="1"/>
</dbReference>
<keyword evidence="2" id="KW-1133">Transmembrane helix</keyword>
<protein>
    <recommendedName>
        <fullName evidence="3">WW domain-containing protein</fullName>
    </recommendedName>
</protein>
<name>A0AB34J2K4_PRYPA</name>
<accession>A0AB34J2K4</accession>
<evidence type="ECO:0000313" key="5">
    <source>
        <dbReference type="Proteomes" id="UP001515480"/>
    </source>
</evidence>
<feature type="compositionally biased region" description="Basic and acidic residues" evidence="1">
    <location>
        <begin position="490"/>
        <end position="500"/>
    </location>
</feature>
<feature type="transmembrane region" description="Helical" evidence="2">
    <location>
        <begin position="609"/>
        <end position="631"/>
    </location>
</feature>
<feature type="transmembrane region" description="Helical" evidence="2">
    <location>
        <begin position="1008"/>
        <end position="1032"/>
    </location>
</feature>
<feature type="region of interest" description="Disordered" evidence="1">
    <location>
        <begin position="489"/>
        <end position="523"/>
    </location>
</feature>
<sequence>MSRRAGAFGCLLRTARALDERLSLRFVRGLQRRGDEPPPLPSAPRPAPPSPPLLPAVGGTPPLPPGEAPRSSLQQDGAGIVGTATAAVLLVVAAVLFASFRQQRTRQRRLVASSASLRHDDGATAAAHTFSPHGRSPRAAHARLPLLAAVRFSPVGCALRATAPLSVFLVACSAAAAAANGSARAAAALPCVVVGAALLAAGVGGAALHLRACGWRVVTRAPRRWAAAGATGALLLHLALPLAAEPTWRSLTICYSALQCACVGAAHVFAARSRTPLLQELAMLVRHSARTATPEEQEAVAAGLQAMADEGGEVRLHTSQPYPSSGSSRVALGRQRVLLCLSLYIASGLGLLLSVLVLLPVDGALSITRLGPTLLTLIASAALDALGLAYEGSLLMRRHRRLEASSGLHDELGAGSSPLRAASAVAFSVATRVVLVAFGERRWPLSHSLAFLLHALFLVEWGLRRHMPLPESCAQEAKALAVHADALSAAEREQAGREQPHALCSPPASPPLSQPKPASTGGGLKQVTFQRRVDAQVLLPADWREAFDSQGTRFYWNYWTRATTYATPPGSLALPAPAAVLPQPRTLLLARRYDTTPSVIDLGQPSDPIILFLLLVVCFGFEGALLAYSAPSLPTVNFLGDDIPLWWLATLASAGGLSYLLIRLGCRVAVGLRRQVPTVACMFYALSCHGVILLSATILDILRPAPVVVATSRVLPPALLLAAELYSVLGIHHFNFPSPRRNAAPAILAVIYVAVLVSFFARLSTIIDPWWVGPALGYSTAQISLLAMAALSYKTSLRCTSTCAISLLAAGILHCSGAIWGFVATQHLELLPWEHVLAFTLTPPSLLGAVIAAASTPFGATRLSRTVLGSLATAFACLVIAAILIGLGFGSALLAAWLVLVLMVGSASFSFLISVRVFRHPLPALLERGRYTLSGIFALALATLVWTMCAYSVALGISASVFVSALLCALRGLVPLLDGSIVFGRALSFPILKLRPPSSSQNLDSSAAWIAASLFILSAWGIVASILLSPLFAACTICSELAALSFWADASLATNRAIDRAAGHIDARLVSSVWEDIQPHSVEFVPAVSQPVSQRASFDTRGVPPSDPQAFGPTPSATSYSSRRPPIRAVMGCGHHELHDAAVDLKLRRRLFEESEAGVQAQQLFARALEFAEAESRFAEASLAAHSSEALFFSVLIGSALERQRRAQVQADEIAGLDYRSADSSGAETLQKRVQAGLEQRRERRALRRILVSQRREHEVRARTRRQLWQRERQITLSAWRDQKAKLDEWAQREVGLTNLENDQMSLSREVGRLWETAQARQQLPPLTRQSKNGAGLTSEEFELHLQELQALAKCHALLENAGSLMPHNPATCPRRRS</sequence>
<feature type="region of interest" description="Disordered" evidence="1">
    <location>
        <begin position="1097"/>
        <end position="1123"/>
    </location>
</feature>
<feature type="transmembrane region" description="Helical" evidence="2">
    <location>
        <begin position="185"/>
        <end position="213"/>
    </location>
</feature>
<evidence type="ECO:0000313" key="4">
    <source>
        <dbReference type="EMBL" id="KAL1511728.1"/>
    </source>
</evidence>
<dbReference type="Gene3D" id="2.20.70.10">
    <property type="match status" value="1"/>
</dbReference>
<feature type="transmembrane region" description="Helical" evidence="2">
    <location>
        <begin position="161"/>
        <end position="179"/>
    </location>
</feature>
<feature type="transmembrane region" description="Helical" evidence="2">
    <location>
        <begin position="835"/>
        <end position="855"/>
    </location>
</feature>
<feature type="transmembrane region" description="Helical" evidence="2">
    <location>
        <begin position="895"/>
        <end position="915"/>
    </location>
</feature>
<feature type="transmembrane region" description="Helical" evidence="2">
    <location>
        <begin position="337"/>
        <end position="361"/>
    </location>
</feature>
<evidence type="ECO:0000256" key="2">
    <source>
        <dbReference type="SAM" id="Phobius"/>
    </source>
</evidence>
<feature type="domain" description="WW" evidence="3">
    <location>
        <begin position="537"/>
        <end position="570"/>
    </location>
</feature>
<keyword evidence="5" id="KW-1185">Reference proteome</keyword>
<proteinExistence type="predicted"/>
<feature type="compositionally biased region" description="Pro residues" evidence="1">
    <location>
        <begin position="37"/>
        <end position="54"/>
    </location>
</feature>
<dbReference type="InterPro" id="IPR001202">
    <property type="entry name" value="WW_dom"/>
</dbReference>
<feature type="transmembrane region" description="Helical" evidence="2">
    <location>
        <begin position="963"/>
        <end position="987"/>
    </location>
</feature>
<dbReference type="CDD" id="cd00201">
    <property type="entry name" value="WW"/>
    <property type="match status" value="1"/>
</dbReference>
<dbReference type="PROSITE" id="PS50020">
    <property type="entry name" value="WW_DOMAIN_2"/>
    <property type="match status" value="1"/>
</dbReference>
<feature type="transmembrane region" description="Helical" evidence="2">
    <location>
        <begin position="683"/>
        <end position="702"/>
    </location>
</feature>